<proteinExistence type="predicted"/>
<gene>
    <name evidence="1" type="ORF">NUW58_g3963</name>
</gene>
<name>A0ACC1P8I2_9PEZI</name>
<protein>
    <submittedName>
        <fullName evidence="1">Uncharacterized protein</fullName>
    </submittedName>
</protein>
<sequence length="134" mass="15320">MSAGMEFGAGRKTDLHDGKEPYIKLGRVAVVSEFRKHNIADQIWNAAKNWLQENPAYFNPSVKELGFDVMRVSDAHDIPKWNGLVCVHAPESDIKFYERWGFQVDKGMGKFSEDEIPHVGMFQRLKLQGTDPRI</sequence>
<keyword evidence="2" id="KW-1185">Reference proteome</keyword>
<dbReference type="Proteomes" id="UP001143856">
    <property type="component" value="Unassembled WGS sequence"/>
</dbReference>
<evidence type="ECO:0000313" key="1">
    <source>
        <dbReference type="EMBL" id="KAJ2988471.1"/>
    </source>
</evidence>
<evidence type="ECO:0000313" key="2">
    <source>
        <dbReference type="Proteomes" id="UP001143856"/>
    </source>
</evidence>
<comment type="caution">
    <text evidence="1">The sequence shown here is derived from an EMBL/GenBank/DDBJ whole genome shotgun (WGS) entry which is preliminary data.</text>
</comment>
<reference evidence="1" key="1">
    <citation type="submission" date="2022-10" db="EMBL/GenBank/DDBJ databases">
        <title>Genome Sequence of Xylaria curta.</title>
        <authorList>
            <person name="Buettner E."/>
        </authorList>
    </citation>
    <scope>NUCLEOTIDE SEQUENCE</scope>
    <source>
        <strain evidence="1">Babe10</strain>
    </source>
</reference>
<organism evidence="1 2">
    <name type="scientific">Xylaria curta</name>
    <dbReference type="NCBI Taxonomy" id="42375"/>
    <lineage>
        <taxon>Eukaryota</taxon>
        <taxon>Fungi</taxon>
        <taxon>Dikarya</taxon>
        <taxon>Ascomycota</taxon>
        <taxon>Pezizomycotina</taxon>
        <taxon>Sordariomycetes</taxon>
        <taxon>Xylariomycetidae</taxon>
        <taxon>Xylariales</taxon>
        <taxon>Xylariaceae</taxon>
        <taxon>Xylaria</taxon>
    </lineage>
</organism>
<accession>A0ACC1P8I2</accession>
<dbReference type="EMBL" id="JAPDGR010000645">
    <property type="protein sequence ID" value="KAJ2988471.1"/>
    <property type="molecule type" value="Genomic_DNA"/>
</dbReference>